<protein>
    <submittedName>
        <fullName evidence="4">Phosphopantetheine-binding protein</fullName>
    </submittedName>
</protein>
<dbReference type="Proteomes" id="UP000342300">
    <property type="component" value="Unassembled WGS sequence"/>
</dbReference>
<dbReference type="GO" id="GO:0005829">
    <property type="term" value="C:cytosol"/>
    <property type="evidence" value="ECO:0007669"/>
    <property type="project" value="TreeGrafter"/>
</dbReference>
<dbReference type="GO" id="GO:0000035">
    <property type="term" value="F:acyl binding"/>
    <property type="evidence" value="ECO:0007669"/>
    <property type="project" value="TreeGrafter"/>
</dbReference>
<dbReference type="PROSITE" id="PS50075">
    <property type="entry name" value="CARRIER"/>
    <property type="match status" value="1"/>
</dbReference>
<feature type="domain" description="Carrier" evidence="3">
    <location>
        <begin position="4"/>
        <end position="80"/>
    </location>
</feature>
<dbReference type="GO" id="GO:0000036">
    <property type="term" value="F:acyl carrier activity"/>
    <property type="evidence" value="ECO:0007669"/>
    <property type="project" value="TreeGrafter"/>
</dbReference>
<organism evidence="4 5">
    <name type="scientific">Candidatus Accumulibacter phosphatis</name>
    <dbReference type="NCBI Taxonomy" id="327160"/>
    <lineage>
        <taxon>Bacteria</taxon>
        <taxon>Pseudomonadati</taxon>
        <taxon>Pseudomonadota</taxon>
        <taxon>Betaproteobacteria</taxon>
        <taxon>Candidatus Accumulibacter</taxon>
    </lineage>
</organism>
<proteinExistence type="predicted"/>
<reference evidence="4 5" key="1">
    <citation type="submission" date="2017-09" db="EMBL/GenBank/DDBJ databases">
        <title>Metagenomic Analysis Reveals Denitrifying Candidatus Accumulibacter and Flanking Population as a Source of N2O.</title>
        <authorList>
            <person name="Gao H."/>
            <person name="Mao Y."/>
            <person name="Zhao X."/>
            <person name="Liu W.-T."/>
            <person name="Zhang T."/>
            <person name="Wells G."/>
        </authorList>
    </citation>
    <scope>NUCLEOTIDE SEQUENCE [LARGE SCALE GENOMIC DNA]</scope>
    <source>
        <strain evidence="4">CANDO_2_IC</strain>
    </source>
</reference>
<dbReference type="InterPro" id="IPR003231">
    <property type="entry name" value="ACP"/>
</dbReference>
<gene>
    <name evidence="4" type="ORF">CRU78_16025</name>
</gene>
<dbReference type="EMBL" id="PDHS01000406">
    <property type="protein sequence ID" value="MQM31933.1"/>
    <property type="molecule type" value="Genomic_DNA"/>
</dbReference>
<evidence type="ECO:0000313" key="4">
    <source>
        <dbReference type="EMBL" id="MQM31933.1"/>
    </source>
</evidence>
<evidence type="ECO:0000256" key="1">
    <source>
        <dbReference type="ARBA" id="ARBA00022450"/>
    </source>
</evidence>
<dbReference type="PANTHER" id="PTHR20863:SF76">
    <property type="entry name" value="CARRIER DOMAIN-CONTAINING PROTEIN"/>
    <property type="match status" value="1"/>
</dbReference>
<dbReference type="InterPro" id="IPR009081">
    <property type="entry name" value="PP-bd_ACP"/>
</dbReference>
<sequence length="86" mass="9457">MNDQELRAAVLSVVRSIAPEVDAERIEADKPLRNQIDLDSMDWLNVIVALREKFGVDIPESDYGEVQSLNAIVAYLGARPAPHSPG</sequence>
<name>A0A6A7RWT2_9PROT</name>
<dbReference type="GO" id="GO:0009245">
    <property type="term" value="P:lipid A biosynthetic process"/>
    <property type="evidence" value="ECO:0007669"/>
    <property type="project" value="TreeGrafter"/>
</dbReference>
<dbReference type="GO" id="GO:0016020">
    <property type="term" value="C:membrane"/>
    <property type="evidence" value="ECO:0007669"/>
    <property type="project" value="GOC"/>
</dbReference>
<comment type="caution">
    <text evidence="4">The sequence shown here is derived from an EMBL/GenBank/DDBJ whole genome shotgun (WGS) entry which is preliminary data.</text>
</comment>
<dbReference type="InterPro" id="IPR036736">
    <property type="entry name" value="ACP-like_sf"/>
</dbReference>
<keyword evidence="2" id="KW-0597">Phosphoprotein</keyword>
<dbReference type="SUPFAM" id="SSF47336">
    <property type="entry name" value="ACP-like"/>
    <property type="match status" value="1"/>
</dbReference>
<dbReference type="Pfam" id="PF00550">
    <property type="entry name" value="PP-binding"/>
    <property type="match status" value="1"/>
</dbReference>
<keyword evidence="1" id="KW-0596">Phosphopantetheine</keyword>
<accession>A0A6A7RWT2</accession>
<evidence type="ECO:0000256" key="2">
    <source>
        <dbReference type="ARBA" id="ARBA00022553"/>
    </source>
</evidence>
<dbReference type="PANTHER" id="PTHR20863">
    <property type="entry name" value="ACYL CARRIER PROTEIN"/>
    <property type="match status" value="1"/>
</dbReference>
<evidence type="ECO:0000259" key="3">
    <source>
        <dbReference type="PROSITE" id="PS50075"/>
    </source>
</evidence>
<dbReference type="AlphaFoldDB" id="A0A6A7RWT2"/>
<evidence type="ECO:0000313" key="5">
    <source>
        <dbReference type="Proteomes" id="UP000342300"/>
    </source>
</evidence>
<dbReference type="Gene3D" id="1.10.1200.10">
    <property type="entry name" value="ACP-like"/>
    <property type="match status" value="1"/>
</dbReference>